<evidence type="ECO:0000256" key="1">
    <source>
        <dbReference type="SAM" id="SignalP"/>
    </source>
</evidence>
<dbReference type="PROSITE" id="PS51257">
    <property type="entry name" value="PROKAR_LIPOPROTEIN"/>
    <property type="match status" value="1"/>
</dbReference>
<accession>A0A4R0NER9</accession>
<dbReference type="AlphaFoldDB" id="A0A4R0NER9"/>
<dbReference type="EMBL" id="SJSL01000006">
    <property type="protein sequence ID" value="TCC98959.1"/>
    <property type="molecule type" value="Genomic_DNA"/>
</dbReference>
<feature type="chain" id="PRO_5020224956" evidence="1">
    <location>
        <begin position="21"/>
        <end position="148"/>
    </location>
</feature>
<name>A0A4R0NER9_9SPHI</name>
<gene>
    <name evidence="2" type="ORF">EZ437_17635</name>
</gene>
<dbReference type="OrthoDB" id="800057at2"/>
<dbReference type="Proteomes" id="UP000293347">
    <property type="component" value="Unassembled WGS sequence"/>
</dbReference>
<keyword evidence="1" id="KW-0732">Signal</keyword>
<organism evidence="2 3">
    <name type="scientific">Pedobacter psychroterrae</name>
    <dbReference type="NCBI Taxonomy" id="2530453"/>
    <lineage>
        <taxon>Bacteria</taxon>
        <taxon>Pseudomonadati</taxon>
        <taxon>Bacteroidota</taxon>
        <taxon>Sphingobacteriia</taxon>
        <taxon>Sphingobacteriales</taxon>
        <taxon>Sphingobacteriaceae</taxon>
        <taxon>Pedobacter</taxon>
    </lineage>
</organism>
<dbReference type="RefSeq" id="WP_131597390.1">
    <property type="nucleotide sequence ID" value="NZ_SJSL01000006.1"/>
</dbReference>
<feature type="signal peptide" evidence="1">
    <location>
        <begin position="1"/>
        <end position="20"/>
    </location>
</feature>
<proteinExistence type="predicted"/>
<evidence type="ECO:0000313" key="2">
    <source>
        <dbReference type="EMBL" id="TCC98959.1"/>
    </source>
</evidence>
<sequence length="148" mass="17094">MKIKPTIALILLTTSLLTQGCDYSEDVAQEIKDTTFLDSRGKEYKFLGQIPDSLRTEQQNVTIKKLLQVHREYFKVENNRFVLKLSKQEFFTKGLSDYDYNVTLQEIDGNNKYVDEYGLDADSLNQEMIKTIDSSLKRPNIAFPNNAK</sequence>
<comment type="caution">
    <text evidence="2">The sequence shown here is derived from an EMBL/GenBank/DDBJ whole genome shotgun (WGS) entry which is preliminary data.</text>
</comment>
<keyword evidence="3" id="KW-1185">Reference proteome</keyword>
<reference evidence="2 3" key="1">
    <citation type="submission" date="2019-02" db="EMBL/GenBank/DDBJ databases">
        <title>Pedobacter sp. RP-1-14 sp. nov., isolated from Arctic soil.</title>
        <authorList>
            <person name="Dahal R.H."/>
        </authorList>
    </citation>
    <scope>NUCLEOTIDE SEQUENCE [LARGE SCALE GENOMIC DNA]</scope>
    <source>
        <strain evidence="2 3">RP-1-14</strain>
    </source>
</reference>
<protein>
    <submittedName>
        <fullName evidence="2">Uncharacterized protein</fullName>
    </submittedName>
</protein>
<evidence type="ECO:0000313" key="3">
    <source>
        <dbReference type="Proteomes" id="UP000293347"/>
    </source>
</evidence>